<accession>A0ACC1S5J6</accession>
<proteinExistence type="predicted"/>
<evidence type="ECO:0000313" key="2">
    <source>
        <dbReference type="Proteomes" id="UP001148662"/>
    </source>
</evidence>
<dbReference type="EMBL" id="JANHOG010001730">
    <property type="protein sequence ID" value="KAJ3532467.1"/>
    <property type="molecule type" value="Genomic_DNA"/>
</dbReference>
<keyword evidence="2" id="KW-1185">Reference proteome</keyword>
<protein>
    <submittedName>
        <fullName evidence="1">Uncharacterized protein</fullName>
    </submittedName>
</protein>
<organism evidence="1 2">
    <name type="scientific">Phlebia brevispora</name>
    <dbReference type="NCBI Taxonomy" id="194682"/>
    <lineage>
        <taxon>Eukaryota</taxon>
        <taxon>Fungi</taxon>
        <taxon>Dikarya</taxon>
        <taxon>Basidiomycota</taxon>
        <taxon>Agaricomycotina</taxon>
        <taxon>Agaricomycetes</taxon>
        <taxon>Polyporales</taxon>
        <taxon>Meruliaceae</taxon>
        <taxon>Phlebia</taxon>
    </lineage>
</organism>
<gene>
    <name evidence="1" type="ORF">NM688_g7420</name>
</gene>
<name>A0ACC1S5J6_9APHY</name>
<comment type="caution">
    <text evidence="1">The sequence shown here is derived from an EMBL/GenBank/DDBJ whole genome shotgun (WGS) entry which is preliminary data.</text>
</comment>
<reference evidence="1" key="1">
    <citation type="submission" date="2022-07" db="EMBL/GenBank/DDBJ databases">
        <title>Genome Sequence of Phlebia brevispora.</title>
        <authorList>
            <person name="Buettner E."/>
        </authorList>
    </citation>
    <scope>NUCLEOTIDE SEQUENCE</scope>
    <source>
        <strain evidence="1">MPL23</strain>
    </source>
</reference>
<evidence type="ECO:0000313" key="1">
    <source>
        <dbReference type="EMBL" id="KAJ3532467.1"/>
    </source>
</evidence>
<sequence>MISISVGPYEACPRLGEVDGGCLDDLVRRDGLALLVDLVRDVLRGGPPFDTLYLIPKSALGPPGLWLAVRRIPPYALYLRITFDAAGVERIPLCPMMNLATPLAEPILRIVCTVSGEKKRPSPPMTRVCPLASTESKMA</sequence>
<dbReference type="Proteomes" id="UP001148662">
    <property type="component" value="Unassembled WGS sequence"/>
</dbReference>